<evidence type="ECO:0000256" key="7">
    <source>
        <dbReference type="ARBA" id="ARBA00023284"/>
    </source>
</evidence>
<proteinExistence type="inferred from homology"/>
<evidence type="ECO:0000256" key="4">
    <source>
        <dbReference type="ARBA" id="ARBA00022862"/>
    </source>
</evidence>
<dbReference type="PANTHER" id="PTHR10681">
    <property type="entry name" value="THIOREDOXIN PEROXIDASE"/>
    <property type="match status" value="1"/>
</dbReference>
<dbReference type="GO" id="GO:0008379">
    <property type="term" value="F:thioredoxin peroxidase activity"/>
    <property type="evidence" value="ECO:0007669"/>
    <property type="project" value="TreeGrafter"/>
</dbReference>
<accession>A0A6A4HMM6</accession>
<dbReference type="InterPro" id="IPR024706">
    <property type="entry name" value="Peroxiredoxin_AhpC-typ"/>
</dbReference>
<reference evidence="12" key="1">
    <citation type="journal article" date="2019" name="Environ. Microbiol.">
        <title>Fungal ecological strategies reflected in gene transcription - a case study of two litter decomposers.</title>
        <authorList>
            <person name="Barbi F."/>
            <person name="Kohler A."/>
            <person name="Barry K."/>
            <person name="Baskaran P."/>
            <person name="Daum C."/>
            <person name="Fauchery L."/>
            <person name="Ihrmark K."/>
            <person name="Kuo A."/>
            <person name="LaButti K."/>
            <person name="Lipzen A."/>
            <person name="Morin E."/>
            <person name="Grigoriev I.V."/>
            <person name="Henrissat B."/>
            <person name="Lindahl B."/>
            <person name="Martin F."/>
        </authorList>
    </citation>
    <scope>NUCLEOTIDE SEQUENCE</scope>
    <source>
        <strain evidence="12">JB14</strain>
    </source>
</reference>
<keyword evidence="7 9" id="KW-0676">Redox-active center</keyword>
<dbReference type="InterPro" id="IPR013766">
    <property type="entry name" value="Thioredoxin_domain"/>
</dbReference>
<comment type="catalytic activity">
    <reaction evidence="8">
        <text>a hydroperoxide + [thioredoxin]-dithiol = an alcohol + [thioredoxin]-disulfide + H2O</text>
        <dbReference type="Rhea" id="RHEA:62620"/>
        <dbReference type="Rhea" id="RHEA-COMP:10698"/>
        <dbReference type="Rhea" id="RHEA-COMP:10700"/>
        <dbReference type="ChEBI" id="CHEBI:15377"/>
        <dbReference type="ChEBI" id="CHEBI:29950"/>
        <dbReference type="ChEBI" id="CHEBI:30879"/>
        <dbReference type="ChEBI" id="CHEBI:35924"/>
        <dbReference type="ChEBI" id="CHEBI:50058"/>
        <dbReference type="EC" id="1.11.1.24"/>
    </reaction>
</comment>
<evidence type="ECO:0000256" key="3">
    <source>
        <dbReference type="ARBA" id="ARBA00022559"/>
    </source>
</evidence>
<dbReference type="Pfam" id="PF10417">
    <property type="entry name" value="1-cysPrx_C"/>
    <property type="match status" value="1"/>
</dbReference>
<sequence>MVALVQRPAPAFKSTAVVEGLFQDISLSDFIGKWVVLFFYPMDFTFVCPTEILAFNDALEEFKNIDTVVIATSTDSQYSHFAWASQNRKEGGLGPDLKLPLLADRSMSIARDYGVLLEDEGIALRGLFIIDPKGILRWVFTRPLRYSNKETLRLVKAFQFTDKYGEVCPAGWSEGGKTIKTDPTAKMEYFSTTGDASSEPSKKRLRTE</sequence>
<dbReference type="InterPro" id="IPR019479">
    <property type="entry name" value="Peroxiredoxin_C"/>
</dbReference>
<evidence type="ECO:0000256" key="5">
    <source>
        <dbReference type="ARBA" id="ARBA00023002"/>
    </source>
</evidence>
<keyword evidence="4 9" id="KW-0049">Antioxidant</keyword>
<dbReference type="FunFam" id="3.40.30.10:FF:000003">
    <property type="entry name" value="Peroxiredoxin 1"/>
    <property type="match status" value="1"/>
</dbReference>
<dbReference type="Pfam" id="PF00578">
    <property type="entry name" value="AhpC-TSA"/>
    <property type="match status" value="1"/>
</dbReference>
<evidence type="ECO:0000313" key="12">
    <source>
        <dbReference type="EMBL" id="KAE9398990.1"/>
    </source>
</evidence>
<feature type="active site" description="Cysteine sulfenic acid (-SOH) intermediate; for peroxidase activity" evidence="10">
    <location>
        <position position="48"/>
    </location>
</feature>
<dbReference type="GO" id="GO:0033554">
    <property type="term" value="P:cellular response to stress"/>
    <property type="evidence" value="ECO:0007669"/>
    <property type="project" value="TreeGrafter"/>
</dbReference>
<dbReference type="InterPro" id="IPR000866">
    <property type="entry name" value="AhpC/TSA"/>
</dbReference>
<keyword evidence="3 9" id="KW-0575">Peroxidase</keyword>
<dbReference type="OrthoDB" id="185659at2759"/>
<dbReference type="GO" id="GO:0045454">
    <property type="term" value="P:cell redox homeostasis"/>
    <property type="evidence" value="ECO:0007669"/>
    <property type="project" value="TreeGrafter"/>
</dbReference>
<evidence type="ECO:0000256" key="1">
    <source>
        <dbReference type="ARBA" id="ARBA00009796"/>
    </source>
</evidence>
<comment type="function">
    <text evidence="9">Thiol-specific peroxidase that catalyzes the reduction of hydrogen peroxide and organic hydroperoxides to water and alcohols, respectively.</text>
</comment>
<dbReference type="EMBL" id="ML769475">
    <property type="protein sequence ID" value="KAE9398990.1"/>
    <property type="molecule type" value="Genomic_DNA"/>
</dbReference>
<dbReference type="InterPro" id="IPR050217">
    <property type="entry name" value="Peroxiredoxin"/>
</dbReference>
<name>A0A6A4HMM6_9AGAR</name>
<evidence type="ECO:0000256" key="8">
    <source>
        <dbReference type="ARBA" id="ARBA00049091"/>
    </source>
</evidence>
<dbReference type="GO" id="GO:0006979">
    <property type="term" value="P:response to oxidative stress"/>
    <property type="evidence" value="ECO:0007669"/>
    <property type="project" value="TreeGrafter"/>
</dbReference>
<dbReference type="GO" id="GO:0005829">
    <property type="term" value="C:cytosol"/>
    <property type="evidence" value="ECO:0007669"/>
    <property type="project" value="TreeGrafter"/>
</dbReference>
<evidence type="ECO:0000256" key="2">
    <source>
        <dbReference type="ARBA" id="ARBA00013017"/>
    </source>
</evidence>
<dbReference type="CDD" id="cd03015">
    <property type="entry name" value="PRX_Typ2cys"/>
    <property type="match status" value="1"/>
</dbReference>
<comment type="similarity">
    <text evidence="1">Belongs to the peroxiredoxin family. AhpC/Prx1 subfamily.</text>
</comment>
<dbReference type="InterPro" id="IPR036249">
    <property type="entry name" value="Thioredoxin-like_sf"/>
</dbReference>
<protein>
    <recommendedName>
        <fullName evidence="2">thioredoxin-dependent peroxiredoxin</fullName>
        <ecNumber evidence="2">1.11.1.24</ecNumber>
    </recommendedName>
</protein>
<gene>
    <name evidence="12" type="ORF">BT96DRAFT_957437</name>
</gene>
<dbReference type="AlphaFoldDB" id="A0A6A4HMM6"/>
<keyword evidence="13" id="KW-1185">Reference proteome</keyword>
<dbReference type="GO" id="GO:0042744">
    <property type="term" value="P:hydrogen peroxide catabolic process"/>
    <property type="evidence" value="ECO:0007669"/>
    <property type="project" value="TreeGrafter"/>
</dbReference>
<keyword evidence="6" id="KW-1015">Disulfide bond</keyword>
<evidence type="ECO:0000259" key="11">
    <source>
        <dbReference type="PROSITE" id="PS51352"/>
    </source>
</evidence>
<organism evidence="12 13">
    <name type="scientific">Gymnopus androsaceus JB14</name>
    <dbReference type="NCBI Taxonomy" id="1447944"/>
    <lineage>
        <taxon>Eukaryota</taxon>
        <taxon>Fungi</taxon>
        <taxon>Dikarya</taxon>
        <taxon>Basidiomycota</taxon>
        <taxon>Agaricomycotina</taxon>
        <taxon>Agaricomycetes</taxon>
        <taxon>Agaricomycetidae</taxon>
        <taxon>Agaricales</taxon>
        <taxon>Marasmiineae</taxon>
        <taxon>Omphalotaceae</taxon>
        <taxon>Gymnopus</taxon>
    </lineage>
</organism>
<keyword evidence="5 9" id="KW-0560">Oxidoreductase</keyword>
<dbReference type="PANTHER" id="PTHR10681:SF128">
    <property type="entry name" value="THIOREDOXIN-DEPENDENT PEROXIDE REDUCTASE, MITOCHONDRIAL"/>
    <property type="match status" value="1"/>
</dbReference>
<dbReference type="PROSITE" id="PS51352">
    <property type="entry name" value="THIOREDOXIN_2"/>
    <property type="match status" value="1"/>
</dbReference>
<dbReference type="SUPFAM" id="SSF52833">
    <property type="entry name" value="Thioredoxin-like"/>
    <property type="match status" value="1"/>
</dbReference>
<dbReference type="Proteomes" id="UP000799118">
    <property type="component" value="Unassembled WGS sequence"/>
</dbReference>
<evidence type="ECO:0000256" key="9">
    <source>
        <dbReference type="PIRNR" id="PIRNR000239"/>
    </source>
</evidence>
<evidence type="ECO:0000256" key="6">
    <source>
        <dbReference type="ARBA" id="ARBA00023157"/>
    </source>
</evidence>
<feature type="domain" description="Thioredoxin" evidence="11">
    <location>
        <begin position="3"/>
        <end position="160"/>
    </location>
</feature>
<evidence type="ECO:0000313" key="13">
    <source>
        <dbReference type="Proteomes" id="UP000799118"/>
    </source>
</evidence>
<dbReference type="EC" id="1.11.1.24" evidence="2"/>
<evidence type="ECO:0000256" key="10">
    <source>
        <dbReference type="PIRSR" id="PIRSR000239-1"/>
    </source>
</evidence>
<dbReference type="Gene3D" id="3.40.30.10">
    <property type="entry name" value="Glutaredoxin"/>
    <property type="match status" value="1"/>
</dbReference>
<dbReference type="PIRSF" id="PIRSF000239">
    <property type="entry name" value="AHPC"/>
    <property type="match status" value="1"/>
</dbReference>